<protein>
    <recommendedName>
        <fullName evidence="12">Digeranylgeranylglyceryl phosphate synthase</fullName>
        <shortName evidence="12">DGGGP synthase</shortName>
        <shortName evidence="12">DGGGPS</shortName>
        <ecNumber evidence="12">2.5.1.42</ecNumber>
    </recommendedName>
    <alternativeName>
        <fullName evidence="12">(S)-2,3-di-O-geranylgeranylglyceryl phosphate synthase</fullName>
    </alternativeName>
    <alternativeName>
        <fullName evidence="12">Geranylgeranylglycerol-phosphate geranylgeranyltransferase</fullName>
    </alternativeName>
</protein>
<keyword evidence="4 12" id="KW-0808">Transferase</keyword>
<evidence type="ECO:0000256" key="1">
    <source>
        <dbReference type="ARBA" id="ARBA00004651"/>
    </source>
</evidence>
<evidence type="ECO:0000256" key="4">
    <source>
        <dbReference type="ARBA" id="ARBA00022679"/>
    </source>
</evidence>
<proteinExistence type="inferred from homology"/>
<comment type="pathway">
    <text evidence="12">Membrane lipid metabolism; glycerophospholipid metabolism.</text>
</comment>
<evidence type="ECO:0000256" key="2">
    <source>
        <dbReference type="ARBA" id="ARBA00022475"/>
    </source>
</evidence>
<dbReference type="InterPro" id="IPR044878">
    <property type="entry name" value="UbiA_sf"/>
</dbReference>
<dbReference type="CDD" id="cd13961">
    <property type="entry name" value="PT_UbiA_DGGGPS"/>
    <property type="match status" value="1"/>
</dbReference>
<feature type="transmembrane region" description="Helical" evidence="12">
    <location>
        <begin position="128"/>
        <end position="149"/>
    </location>
</feature>
<evidence type="ECO:0000256" key="11">
    <source>
        <dbReference type="ARBA" id="ARBA00023264"/>
    </source>
</evidence>
<evidence type="ECO:0000313" key="14">
    <source>
        <dbReference type="Proteomes" id="UP000050360"/>
    </source>
</evidence>
<comment type="catalytic activity">
    <reaction evidence="12">
        <text>sn-3-O-(geranylgeranyl)glycerol 1-phosphate + (2E,6E,10E)-geranylgeranyl diphosphate = 2,3-bis-O-(geranylgeranyl)-sn-glycerol 1-phosphate + diphosphate</text>
        <dbReference type="Rhea" id="RHEA:18109"/>
        <dbReference type="ChEBI" id="CHEBI:33019"/>
        <dbReference type="ChEBI" id="CHEBI:57677"/>
        <dbReference type="ChEBI" id="CHEBI:58756"/>
        <dbReference type="ChEBI" id="CHEBI:58837"/>
        <dbReference type="EC" id="2.5.1.42"/>
    </reaction>
</comment>
<evidence type="ECO:0000256" key="6">
    <source>
        <dbReference type="ARBA" id="ARBA00022842"/>
    </source>
</evidence>
<feature type="transmembrane region" description="Helical" evidence="12">
    <location>
        <begin position="201"/>
        <end position="222"/>
    </location>
</feature>
<dbReference type="InterPro" id="IPR050475">
    <property type="entry name" value="Prenyltransferase_related"/>
</dbReference>
<keyword evidence="11 12" id="KW-1208">Phospholipid metabolism</keyword>
<comment type="caution">
    <text evidence="13">The sequence shown here is derived from an EMBL/GenBank/DDBJ whole genome shotgun (WGS) entry which is preliminary data.</text>
</comment>
<evidence type="ECO:0000256" key="5">
    <source>
        <dbReference type="ARBA" id="ARBA00022692"/>
    </source>
</evidence>
<dbReference type="InterPro" id="IPR000537">
    <property type="entry name" value="UbiA_prenyltransferase"/>
</dbReference>
<reference evidence="13 14" key="1">
    <citation type="submission" date="2015-09" db="EMBL/GenBank/DDBJ databases">
        <title>A metagenomics-based metabolic model of nitrate-dependent anaerobic oxidation of methane by Methanoperedens-like archaea.</title>
        <authorList>
            <person name="Arshad A."/>
            <person name="Speth D.R."/>
            <person name="De Graaf R.M."/>
            <person name="Op Den Camp H.J."/>
            <person name="Jetten M.S."/>
            <person name="Welte C.U."/>
        </authorList>
    </citation>
    <scope>NUCLEOTIDE SEQUENCE [LARGE SCALE GENOMIC DNA]</scope>
</reference>
<name>A0A0P8ADE4_9EURY</name>
<feature type="transmembrane region" description="Helical" evidence="12">
    <location>
        <begin position="12"/>
        <end position="30"/>
    </location>
</feature>
<dbReference type="GO" id="GO:0005886">
    <property type="term" value="C:plasma membrane"/>
    <property type="evidence" value="ECO:0007669"/>
    <property type="project" value="UniProtKB-SubCell"/>
</dbReference>
<dbReference type="Gene3D" id="1.20.120.1780">
    <property type="entry name" value="UbiA prenyltransferase"/>
    <property type="match status" value="1"/>
</dbReference>
<dbReference type="Proteomes" id="UP000050360">
    <property type="component" value="Unassembled WGS sequence"/>
</dbReference>
<gene>
    <name evidence="13" type="primary">ubiA_1</name>
    <name evidence="13" type="ORF">MPEBLZ_00544</name>
</gene>
<feature type="transmembrane region" description="Helical" evidence="12">
    <location>
        <begin position="81"/>
        <end position="99"/>
    </location>
</feature>
<dbReference type="NCBIfam" id="NF009521">
    <property type="entry name" value="PRK12882.1"/>
    <property type="match status" value="1"/>
</dbReference>
<dbReference type="EMBL" id="LKCM01000050">
    <property type="protein sequence ID" value="KPQ44865.1"/>
    <property type="molecule type" value="Genomic_DNA"/>
</dbReference>
<feature type="transmembrane region" description="Helical" evidence="12">
    <location>
        <begin position="228"/>
        <end position="248"/>
    </location>
</feature>
<dbReference type="Pfam" id="PF01040">
    <property type="entry name" value="UbiA"/>
    <property type="match status" value="1"/>
</dbReference>
<feature type="transmembrane region" description="Helical" evidence="12">
    <location>
        <begin position="260"/>
        <end position="279"/>
    </location>
</feature>
<keyword evidence="6 12" id="KW-0460">Magnesium</keyword>
<accession>A0A0P8ADE4</accession>
<comment type="function">
    <text evidence="12">Prenyltransferase that catalyzes the transfer of the geranylgeranyl moiety of geranylgeranyl diphosphate (GGPP) to the C2 hydroxyl of (S)-3-O-geranylgeranylglyceryl phosphate (GGGP). This reaction is the second ether-bond-formation step in the biosynthesis of archaeal membrane lipids.</text>
</comment>
<dbReference type="AlphaFoldDB" id="A0A0P8ADE4"/>
<evidence type="ECO:0000256" key="9">
    <source>
        <dbReference type="ARBA" id="ARBA00023136"/>
    </source>
</evidence>
<evidence type="ECO:0000256" key="12">
    <source>
        <dbReference type="HAMAP-Rule" id="MF_01286"/>
    </source>
</evidence>
<keyword evidence="3 12" id="KW-0444">Lipid biosynthesis</keyword>
<keyword evidence="2 12" id="KW-1003">Cell membrane</keyword>
<organism evidence="13 14">
    <name type="scientific">Candidatus Methanoperedens nitratireducens</name>
    <dbReference type="NCBI Taxonomy" id="1392998"/>
    <lineage>
        <taxon>Archaea</taxon>
        <taxon>Methanobacteriati</taxon>
        <taxon>Methanobacteriota</taxon>
        <taxon>Stenosarchaea group</taxon>
        <taxon>Methanomicrobia</taxon>
        <taxon>Methanosarcinales</taxon>
        <taxon>ANME-2 cluster</taxon>
        <taxon>Candidatus Methanoperedentaceae</taxon>
        <taxon>Candidatus Methanoperedens</taxon>
    </lineage>
</organism>
<comment type="similarity">
    <text evidence="12">Belongs to the UbiA prenyltransferase family. DGGGP synthase subfamily.</text>
</comment>
<keyword evidence="9 12" id="KW-0472">Membrane</keyword>
<evidence type="ECO:0000256" key="7">
    <source>
        <dbReference type="ARBA" id="ARBA00022989"/>
    </source>
</evidence>
<feature type="transmembrane region" description="Helical" evidence="12">
    <location>
        <begin position="105"/>
        <end position="121"/>
    </location>
</feature>
<dbReference type="GO" id="GO:0047295">
    <property type="term" value="F:geranylgeranylglycerol-phosphate geranylgeranyltransferase activity"/>
    <property type="evidence" value="ECO:0007669"/>
    <property type="project" value="UniProtKB-UniRule"/>
</dbReference>
<dbReference type="PANTHER" id="PTHR42723:SF1">
    <property type="entry name" value="CHLOROPHYLL SYNTHASE, CHLOROPLASTIC"/>
    <property type="match status" value="1"/>
</dbReference>
<evidence type="ECO:0000256" key="3">
    <source>
        <dbReference type="ARBA" id="ARBA00022516"/>
    </source>
</evidence>
<dbReference type="InterPro" id="IPR023547">
    <property type="entry name" value="DGGGP_synth"/>
</dbReference>
<sequence length="280" mass="30602">MVYLELMRYRNCAMAGLAAVIGAAIAYSAAPGELLWIGLIFITVFVITGAGNAINDYFDAGIDAINRPDRPLPSGRITKNSAFRFSIVLFAAGIIISYFIGSDHIPFFIAAFNSFLLYFYASYLKRKAFVGNFSVSYLTGSTFLFGGAAYGGKGIQVTLILFFLSMLATFAREIVKTIEDIDGDRKDGASTLPIMIGEKPAAYAACAFGLLAVILSPLPYLMKLFNEYYLFVVGIADVIFLYAIFMILKQNPGESSKYFKIAMFFALLAFIAGSLLNNIL</sequence>
<dbReference type="PANTHER" id="PTHR42723">
    <property type="entry name" value="CHLOROPHYLL SYNTHASE"/>
    <property type="match status" value="1"/>
</dbReference>
<dbReference type="GO" id="GO:0000287">
    <property type="term" value="F:magnesium ion binding"/>
    <property type="evidence" value="ECO:0007669"/>
    <property type="project" value="UniProtKB-UniRule"/>
</dbReference>
<dbReference type="GO" id="GO:0046474">
    <property type="term" value="P:glycerophospholipid biosynthetic process"/>
    <property type="evidence" value="ECO:0007669"/>
    <property type="project" value="UniProtKB-UniRule"/>
</dbReference>
<evidence type="ECO:0000256" key="8">
    <source>
        <dbReference type="ARBA" id="ARBA00023098"/>
    </source>
</evidence>
<dbReference type="EC" id="2.5.1.42" evidence="12"/>
<evidence type="ECO:0000313" key="13">
    <source>
        <dbReference type="EMBL" id="KPQ44865.1"/>
    </source>
</evidence>
<dbReference type="HAMAP" id="MF_01286">
    <property type="entry name" value="DGGGP_synth"/>
    <property type="match status" value="1"/>
</dbReference>
<keyword evidence="5 12" id="KW-0812">Transmembrane</keyword>
<feature type="transmembrane region" description="Helical" evidence="12">
    <location>
        <begin position="36"/>
        <end position="60"/>
    </location>
</feature>
<comment type="cofactor">
    <cofactor evidence="12">
        <name>Mg(2+)</name>
        <dbReference type="ChEBI" id="CHEBI:18420"/>
    </cofactor>
</comment>
<comment type="subcellular location">
    <subcellularLocation>
        <location evidence="1 12">Cell membrane</location>
        <topology evidence="1 12">Multi-pass membrane protein</topology>
    </subcellularLocation>
</comment>
<evidence type="ECO:0000256" key="10">
    <source>
        <dbReference type="ARBA" id="ARBA00023209"/>
    </source>
</evidence>
<keyword evidence="10 12" id="KW-0594">Phospholipid biosynthesis</keyword>
<dbReference type="PATRIC" id="fig|1719120.3.peg.595"/>
<keyword evidence="8 12" id="KW-0443">Lipid metabolism</keyword>
<dbReference type="Gene3D" id="1.10.357.140">
    <property type="entry name" value="UbiA prenyltransferase"/>
    <property type="match status" value="1"/>
</dbReference>
<dbReference type="UniPathway" id="UPA00940"/>
<keyword evidence="7 12" id="KW-1133">Transmembrane helix</keyword>